<dbReference type="Pfam" id="PF18895">
    <property type="entry name" value="T4SS_pilin"/>
    <property type="match status" value="1"/>
</dbReference>
<gene>
    <name evidence="2" type="ORF">COU01_00105</name>
</gene>
<name>A0A2H0V102_9BACT</name>
<dbReference type="Proteomes" id="UP000228510">
    <property type="component" value="Unassembled WGS sequence"/>
</dbReference>
<evidence type="ECO:0000256" key="1">
    <source>
        <dbReference type="SAM" id="Phobius"/>
    </source>
</evidence>
<feature type="transmembrane region" description="Helical" evidence="1">
    <location>
        <begin position="105"/>
        <end position="127"/>
    </location>
</feature>
<comment type="caution">
    <text evidence="2">The sequence shown here is derived from an EMBL/GenBank/DDBJ whole genome shotgun (WGS) entry which is preliminary data.</text>
</comment>
<protein>
    <submittedName>
        <fullName evidence="2">Uncharacterized protein</fullName>
    </submittedName>
</protein>
<dbReference type="InterPro" id="IPR043993">
    <property type="entry name" value="T4SS_pilin"/>
</dbReference>
<keyword evidence="1" id="KW-0472">Membrane</keyword>
<proteinExistence type="predicted"/>
<accession>A0A2H0V102</accession>
<keyword evidence="1" id="KW-1133">Transmembrane helix</keyword>
<dbReference type="EMBL" id="PFAT01000002">
    <property type="protein sequence ID" value="PIR92737.1"/>
    <property type="molecule type" value="Genomic_DNA"/>
</dbReference>
<keyword evidence="1" id="KW-0812">Transmembrane</keyword>
<feature type="transmembrane region" description="Helical" evidence="1">
    <location>
        <begin position="66"/>
        <end position="93"/>
    </location>
</feature>
<sequence length="204" mass="20763">MFSKFFLSIFLTAVLLSGIFFYFNQAALAAQVTTDYLFGGDATNVQSLAEQSGLGLQDPRATVAKVINITLAFLGVIAVVLIVIAGFLWMTAAGNEEKIATAKKLMAGGVIGLIIVLAAFGIARFVINSLISATGADSGGSGGSASRQTALTQSQTSPALNSAAGNLNSGGSGGLLSNETEIITPGNITAEQIITGVEVSIITN</sequence>
<dbReference type="AlphaFoldDB" id="A0A2H0V102"/>
<organism evidence="2 3">
    <name type="scientific">Candidatus Falkowbacteria bacterium CG10_big_fil_rev_8_21_14_0_10_44_15</name>
    <dbReference type="NCBI Taxonomy" id="1974569"/>
    <lineage>
        <taxon>Bacteria</taxon>
        <taxon>Candidatus Falkowiibacteriota</taxon>
    </lineage>
</organism>
<reference evidence="3" key="1">
    <citation type="submission" date="2017-09" db="EMBL/GenBank/DDBJ databases">
        <title>Depth-based differentiation of microbial function through sediment-hosted aquifers and enrichment of novel symbionts in the deep terrestrial subsurface.</title>
        <authorList>
            <person name="Probst A.J."/>
            <person name="Ladd B."/>
            <person name="Jarett J.K."/>
            <person name="Geller-Mcgrath D.E."/>
            <person name="Sieber C.M.K."/>
            <person name="Emerson J.B."/>
            <person name="Anantharaman K."/>
            <person name="Thomas B.C."/>
            <person name="Malmstrom R."/>
            <person name="Stieglmeier M."/>
            <person name="Klingl A."/>
            <person name="Woyke T."/>
            <person name="Ryan C.M."/>
            <person name="Banfield J.F."/>
        </authorList>
    </citation>
    <scope>NUCLEOTIDE SEQUENCE [LARGE SCALE GENOMIC DNA]</scope>
</reference>
<evidence type="ECO:0000313" key="2">
    <source>
        <dbReference type="EMBL" id="PIR92737.1"/>
    </source>
</evidence>
<evidence type="ECO:0000313" key="3">
    <source>
        <dbReference type="Proteomes" id="UP000228510"/>
    </source>
</evidence>